<dbReference type="Gene3D" id="1.20.5.500">
    <property type="entry name" value="Single helix bin"/>
    <property type="match status" value="1"/>
</dbReference>
<dbReference type="Proteomes" id="UP001266305">
    <property type="component" value="Unassembled WGS sequence"/>
</dbReference>
<evidence type="ECO:0000256" key="1">
    <source>
        <dbReference type="ARBA" id="ARBA00022553"/>
    </source>
</evidence>
<dbReference type="PROSITE" id="PS51842">
    <property type="entry name" value="IF_ROD_2"/>
    <property type="match status" value="1"/>
</dbReference>
<keyword evidence="2" id="KW-0416">Keratin</keyword>
<dbReference type="PANTHER" id="PTHR23239:SF349">
    <property type="entry name" value="KERATIN, TYPE I CYTOSKELETAL 18"/>
    <property type="match status" value="1"/>
</dbReference>
<dbReference type="Gene3D" id="1.20.5.170">
    <property type="match status" value="1"/>
</dbReference>
<comment type="caution">
    <text evidence="8">The sequence shown here is derived from an EMBL/GenBank/DDBJ whole genome shotgun (WGS) entry which is preliminary data.</text>
</comment>
<protein>
    <submittedName>
        <fullName evidence="8">Keratin, type I cytoskeletal 18</fullName>
    </submittedName>
</protein>
<dbReference type="EMBL" id="JASSZA010000007">
    <property type="protein sequence ID" value="KAK2107305.1"/>
    <property type="molecule type" value="Genomic_DNA"/>
</dbReference>
<evidence type="ECO:0000259" key="7">
    <source>
        <dbReference type="PROSITE" id="PS51842"/>
    </source>
</evidence>
<dbReference type="Pfam" id="PF00038">
    <property type="entry name" value="Filament"/>
    <property type="match status" value="1"/>
</dbReference>
<evidence type="ECO:0000313" key="8">
    <source>
        <dbReference type="EMBL" id="KAK2107305.1"/>
    </source>
</evidence>
<keyword evidence="1" id="KW-0597">Phosphoprotein</keyword>
<evidence type="ECO:0000313" key="9">
    <source>
        <dbReference type="Proteomes" id="UP001266305"/>
    </source>
</evidence>
<accession>A0ABQ9VDR5</accession>
<feature type="domain" description="IF rod" evidence="7">
    <location>
        <begin position="1"/>
        <end position="218"/>
    </location>
</feature>
<dbReference type="PANTHER" id="PTHR23239">
    <property type="entry name" value="INTERMEDIATE FILAMENT"/>
    <property type="match status" value="1"/>
</dbReference>
<evidence type="ECO:0000256" key="3">
    <source>
        <dbReference type="ARBA" id="ARBA00022754"/>
    </source>
</evidence>
<sequence length="257" mass="29359">MEESVESDIHGLHKVIDDTNVTRLQLETEIEALKEELLFMKKNHEEEVNGLQAQIASSGLTVEVDAPKSQDLAKIMAEIRAQYDELARKNREELDKYWTQLIEESTTIVTTQSTEVETAEMTLTELRRTVQSLEIDLDSMRNTKISLENSLREVEARYALQIEQLNGILLHLESELAQTRAEGQRQAQEYEALLNIKVKLEAEIATYRRLLEDGEDFSLGDALNSNNSMQTIQKTTTRRIVDGKVVSETNDTKVLRH</sequence>
<keyword evidence="4 6" id="KW-0175">Coiled coil</keyword>
<dbReference type="InterPro" id="IPR039008">
    <property type="entry name" value="IF_rod_dom"/>
</dbReference>
<evidence type="ECO:0000256" key="4">
    <source>
        <dbReference type="ARBA" id="ARBA00023054"/>
    </source>
</evidence>
<evidence type="ECO:0000256" key="5">
    <source>
        <dbReference type="RuleBase" id="RU000685"/>
    </source>
</evidence>
<gene>
    <name evidence="8" type="primary">KRT18_55</name>
    <name evidence="8" type="ORF">P7K49_016819</name>
</gene>
<proteinExistence type="inferred from homology"/>
<dbReference type="Gene3D" id="1.20.5.1160">
    <property type="entry name" value="Vasodilator-stimulated phosphoprotein"/>
    <property type="match status" value="1"/>
</dbReference>
<evidence type="ECO:0000256" key="6">
    <source>
        <dbReference type="SAM" id="Coils"/>
    </source>
</evidence>
<organism evidence="8 9">
    <name type="scientific">Saguinus oedipus</name>
    <name type="common">Cotton-top tamarin</name>
    <name type="synonym">Oedipomidas oedipus</name>
    <dbReference type="NCBI Taxonomy" id="9490"/>
    <lineage>
        <taxon>Eukaryota</taxon>
        <taxon>Metazoa</taxon>
        <taxon>Chordata</taxon>
        <taxon>Craniata</taxon>
        <taxon>Vertebrata</taxon>
        <taxon>Euteleostomi</taxon>
        <taxon>Mammalia</taxon>
        <taxon>Eutheria</taxon>
        <taxon>Euarchontoglires</taxon>
        <taxon>Primates</taxon>
        <taxon>Haplorrhini</taxon>
        <taxon>Platyrrhini</taxon>
        <taxon>Cebidae</taxon>
        <taxon>Callitrichinae</taxon>
        <taxon>Saguinus</taxon>
    </lineage>
</organism>
<dbReference type="PRINTS" id="PR01248">
    <property type="entry name" value="TYPE1KERATIN"/>
</dbReference>
<name>A0ABQ9VDR5_SAGOE</name>
<keyword evidence="9" id="KW-1185">Reference proteome</keyword>
<reference evidence="8 9" key="1">
    <citation type="submission" date="2023-05" db="EMBL/GenBank/DDBJ databases">
        <title>B98-5 Cell Line De Novo Hybrid Assembly: An Optical Mapping Approach.</title>
        <authorList>
            <person name="Kananen K."/>
            <person name="Auerbach J.A."/>
            <person name="Kautto E."/>
            <person name="Blachly J.S."/>
        </authorList>
    </citation>
    <scope>NUCLEOTIDE SEQUENCE [LARGE SCALE GENOMIC DNA]</scope>
    <source>
        <strain evidence="8">B95-8</strain>
        <tissue evidence="8">Cell line</tissue>
    </source>
</reference>
<dbReference type="InterPro" id="IPR002957">
    <property type="entry name" value="Keratin_I"/>
</dbReference>
<dbReference type="InterPro" id="IPR018039">
    <property type="entry name" value="IF_conserved"/>
</dbReference>
<dbReference type="PROSITE" id="PS00226">
    <property type="entry name" value="IF_ROD_1"/>
    <property type="match status" value="1"/>
</dbReference>
<dbReference type="SUPFAM" id="SSF64593">
    <property type="entry name" value="Intermediate filament protein, coiled coil region"/>
    <property type="match status" value="1"/>
</dbReference>
<comment type="similarity">
    <text evidence="5">Belongs to the intermediate filament family.</text>
</comment>
<feature type="coiled-coil region" evidence="6">
    <location>
        <begin position="16"/>
        <end position="210"/>
    </location>
</feature>
<evidence type="ECO:0000256" key="2">
    <source>
        <dbReference type="ARBA" id="ARBA00022744"/>
    </source>
</evidence>
<keyword evidence="3 5" id="KW-0403">Intermediate filament</keyword>
<dbReference type="SMART" id="SM01391">
    <property type="entry name" value="Filament"/>
    <property type="match status" value="1"/>
</dbReference>